<dbReference type="AlphaFoldDB" id="A0A852WSB7"/>
<keyword evidence="2" id="KW-1185">Reference proteome</keyword>
<dbReference type="PANTHER" id="PTHR30283">
    <property type="entry name" value="PEROXIDE STRESS RESPONSE PROTEIN YAAA"/>
    <property type="match status" value="1"/>
</dbReference>
<proteinExistence type="predicted"/>
<evidence type="ECO:0000313" key="1">
    <source>
        <dbReference type="EMBL" id="NYG08196.1"/>
    </source>
</evidence>
<dbReference type="PANTHER" id="PTHR30283:SF4">
    <property type="entry name" value="PEROXIDE STRESS RESISTANCE PROTEIN YAAA"/>
    <property type="match status" value="1"/>
</dbReference>
<gene>
    <name evidence="1" type="ORF">BJ986_002683</name>
</gene>
<dbReference type="GO" id="GO:0033194">
    <property type="term" value="P:response to hydroperoxide"/>
    <property type="evidence" value="ECO:0007669"/>
    <property type="project" value="TreeGrafter"/>
</dbReference>
<dbReference type="EMBL" id="JACCAB010000001">
    <property type="protein sequence ID" value="NYG08196.1"/>
    <property type="molecule type" value="Genomic_DNA"/>
</dbReference>
<name>A0A852WSB7_9MICO</name>
<dbReference type="RefSeq" id="WP_179422453.1">
    <property type="nucleotide sequence ID" value="NZ_JACCAB010000001.1"/>
</dbReference>
<dbReference type="Pfam" id="PF03883">
    <property type="entry name" value="H2O2_YaaD"/>
    <property type="match status" value="1"/>
</dbReference>
<dbReference type="Proteomes" id="UP000573599">
    <property type="component" value="Unassembled WGS sequence"/>
</dbReference>
<reference evidence="1 2" key="1">
    <citation type="submission" date="2020-07" db="EMBL/GenBank/DDBJ databases">
        <title>Sequencing the genomes of 1000 actinobacteria strains.</title>
        <authorList>
            <person name="Klenk H.-P."/>
        </authorList>
    </citation>
    <scope>NUCLEOTIDE SEQUENCE [LARGE SCALE GENOMIC DNA]</scope>
    <source>
        <strain evidence="1 2">DSM 23987</strain>
    </source>
</reference>
<dbReference type="InterPro" id="IPR005583">
    <property type="entry name" value="YaaA"/>
</dbReference>
<organism evidence="1 2">
    <name type="scientific">Pedococcus badiiscoriae</name>
    <dbReference type="NCBI Taxonomy" id="642776"/>
    <lineage>
        <taxon>Bacteria</taxon>
        <taxon>Bacillati</taxon>
        <taxon>Actinomycetota</taxon>
        <taxon>Actinomycetes</taxon>
        <taxon>Micrococcales</taxon>
        <taxon>Intrasporangiaceae</taxon>
        <taxon>Pedococcus</taxon>
    </lineage>
</organism>
<sequence length="249" mass="26663">MLILLPPSESKTGRTRGRPVVAEHLSFPELAATRQAVAEAVAKVSAHPDAAVTLGVSPNLTAEIARNLVLHTAPAMAASRVYSGVLYDALDFATLDSAAKRRANRWLVVVSALYGAVRPTDAIAPYRLSMAVNLPGLGPLASAWKPELGPVLAQAAGRGLVVDCRSSTYAAAWTPQGDLAQRWVQVRVPGATHLAKHTRGLVARELCRVGRDVRRVPQLADVLRDAFSVTVHEPTRPGRPWIIDTTVRS</sequence>
<protein>
    <submittedName>
        <fullName evidence="1">Uncharacterized protein</fullName>
    </submittedName>
</protein>
<comment type="caution">
    <text evidence="1">The sequence shown here is derived from an EMBL/GenBank/DDBJ whole genome shotgun (WGS) entry which is preliminary data.</text>
</comment>
<dbReference type="GO" id="GO:0005829">
    <property type="term" value="C:cytosol"/>
    <property type="evidence" value="ECO:0007669"/>
    <property type="project" value="TreeGrafter"/>
</dbReference>
<accession>A0A852WSB7</accession>
<evidence type="ECO:0000313" key="2">
    <source>
        <dbReference type="Proteomes" id="UP000573599"/>
    </source>
</evidence>